<protein>
    <submittedName>
        <fullName evidence="4">Phosphate/phosphite/phosphonate ABC transporter substrate-binding protein</fullName>
    </submittedName>
</protein>
<evidence type="ECO:0000256" key="1">
    <source>
        <dbReference type="ARBA" id="ARBA00007162"/>
    </source>
</evidence>
<evidence type="ECO:0000313" key="5">
    <source>
        <dbReference type="Proteomes" id="UP000249725"/>
    </source>
</evidence>
<dbReference type="PANTHER" id="PTHR35841">
    <property type="entry name" value="PHOSPHONATES-BINDING PERIPLASMIC PROTEIN"/>
    <property type="match status" value="1"/>
</dbReference>
<feature type="chain" id="PRO_5016444595" evidence="3">
    <location>
        <begin position="25"/>
        <end position="340"/>
    </location>
</feature>
<comment type="caution">
    <text evidence="4">The sequence shown here is derived from an EMBL/GenBank/DDBJ whole genome shotgun (WGS) entry which is preliminary data.</text>
</comment>
<proteinExistence type="inferred from homology"/>
<dbReference type="Proteomes" id="UP000249725">
    <property type="component" value="Unassembled WGS sequence"/>
</dbReference>
<dbReference type="Gene3D" id="3.40.190.10">
    <property type="entry name" value="Periplasmic binding protein-like II"/>
    <property type="match status" value="2"/>
</dbReference>
<dbReference type="PROSITE" id="PS51318">
    <property type="entry name" value="TAT"/>
    <property type="match status" value="1"/>
</dbReference>
<evidence type="ECO:0000313" key="4">
    <source>
        <dbReference type="EMBL" id="RAK51561.1"/>
    </source>
</evidence>
<dbReference type="AlphaFoldDB" id="A0A328AAD3"/>
<dbReference type="PANTHER" id="PTHR35841:SF1">
    <property type="entry name" value="PHOSPHONATES-BINDING PERIPLASMIC PROTEIN"/>
    <property type="match status" value="1"/>
</dbReference>
<name>A0A328AAD3_9CAUL</name>
<dbReference type="OrthoDB" id="9802896at2"/>
<evidence type="ECO:0000256" key="2">
    <source>
        <dbReference type="ARBA" id="ARBA00022729"/>
    </source>
</evidence>
<organism evidence="4 5">
    <name type="scientific">Phenylobacterium deserti</name>
    <dbReference type="NCBI Taxonomy" id="1914756"/>
    <lineage>
        <taxon>Bacteria</taxon>
        <taxon>Pseudomonadati</taxon>
        <taxon>Pseudomonadota</taxon>
        <taxon>Alphaproteobacteria</taxon>
        <taxon>Caulobacterales</taxon>
        <taxon>Caulobacteraceae</taxon>
        <taxon>Phenylobacterium</taxon>
    </lineage>
</organism>
<dbReference type="Pfam" id="PF12974">
    <property type="entry name" value="Phosphonate-bd"/>
    <property type="match status" value="1"/>
</dbReference>
<evidence type="ECO:0000256" key="3">
    <source>
        <dbReference type="SAM" id="SignalP"/>
    </source>
</evidence>
<keyword evidence="2 3" id="KW-0732">Signal</keyword>
<dbReference type="GO" id="GO:0043190">
    <property type="term" value="C:ATP-binding cassette (ABC) transporter complex"/>
    <property type="evidence" value="ECO:0007669"/>
    <property type="project" value="InterPro"/>
</dbReference>
<reference evidence="5" key="1">
    <citation type="submission" date="2018-05" db="EMBL/GenBank/DDBJ databases">
        <authorList>
            <person name="Li X."/>
        </authorList>
    </citation>
    <scope>NUCLEOTIDE SEQUENCE [LARGE SCALE GENOMIC DNA]</scope>
    <source>
        <strain evidence="5">YIM 73061</strain>
    </source>
</reference>
<keyword evidence="5" id="KW-1185">Reference proteome</keyword>
<gene>
    <name evidence="4" type="ORF">DJ018_16670</name>
</gene>
<dbReference type="EMBL" id="QFYR01000004">
    <property type="protein sequence ID" value="RAK51561.1"/>
    <property type="molecule type" value="Genomic_DNA"/>
</dbReference>
<sequence length="340" mass="36518">MDCALMSRRIVRAVGLALAAAVLAGCGEAQPEAAAPVLHFSIVSTENAQTQSQEWGPFLADMEKATGIRVEPFFGSNYTTAIEAMRFKQTDLGWFTNQSGLEAVRRAGGEVFARTTKPDGADGYQSVIIVRKGSGLTLDQLLSCDRRYDFGMGDAKSTSGTLAPLTYLFSPRGKTPTECFATVRSANHEANLYSVGAGVLDAATNNTNSIRRLRAVGSPSSERTLANIEIIWRSPTIPEDPLVWRKDLDPKMKAKVLDFLLTYGVGDTPEAARQRAVLARIQVGPFRRADDRHLLPVREMEATQQLIAARNSGDAAGEAAAGQALTDIAAQRAALTASSN</sequence>
<dbReference type="InterPro" id="IPR006311">
    <property type="entry name" value="TAT_signal"/>
</dbReference>
<dbReference type="NCBIfam" id="TIGR01098">
    <property type="entry name" value="3A0109s03R"/>
    <property type="match status" value="1"/>
</dbReference>
<dbReference type="SUPFAM" id="SSF53850">
    <property type="entry name" value="Periplasmic binding protein-like II"/>
    <property type="match status" value="1"/>
</dbReference>
<comment type="similarity">
    <text evidence="1">Belongs to the phosphate/phosphite/phosphonate binding protein family.</text>
</comment>
<feature type="signal peptide" evidence="3">
    <location>
        <begin position="1"/>
        <end position="24"/>
    </location>
</feature>
<dbReference type="GO" id="GO:0055085">
    <property type="term" value="P:transmembrane transport"/>
    <property type="evidence" value="ECO:0007669"/>
    <property type="project" value="InterPro"/>
</dbReference>
<accession>A0A328AAD3</accession>
<dbReference type="InterPro" id="IPR005770">
    <property type="entry name" value="PhnD"/>
</dbReference>